<dbReference type="HOGENOM" id="CLU_1463204_0_0_1"/>
<evidence type="ECO:0000313" key="2">
    <source>
        <dbReference type="EMBL" id="ERN13170.1"/>
    </source>
</evidence>
<protein>
    <submittedName>
        <fullName evidence="2">Uncharacterized protein</fullName>
    </submittedName>
</protein>
<evidence type="ECO:0000256" key="1">
    <source>
        <dbReference type="SAM" id="MobiDB-lite"/>
    </source>
</evidence>
<accession>W1PZZ1</accession>
<feature type="region of interest" description="Disordered" evidence="1">
    <location>
        <begin position="88"/>
        <end position="151"/>
    </location>
</feature>
<dbReference type="EMBL" id="KI392591">
    <property type="protein sequence ID" value="ERN13170.1"/>
    <property type="molecule type" value="Genomic_DNA"/>
</dbReference>
<sequence>MEIGEQYGQPELQQFLAVRSRFPAIQNPPEILGSHGFQYQALLSSSFSNEREHQKLINPSEFYGLLGDQLSDVHNQSVVLKAQQMITGTTNNNNSNTNVFSESPSSMCGPSSPSSIAKNHGGGGGGGFGGGVIMGGGGEEGEEGGGGCGRWPRQETLRLLEVRSQMDVKFREATHKGPLWDEVAR</sequence>
<keyword evidence="3" id="KW-1185">Reference proteome</keyword>
<evidence type="ECO:0000313" key="3">
    <source>
        <dbReference type="Proteomes" id="UP000017836"/>
    </source>
</evidence>
<dbReference type="PANTHER" id="PTHR21654">
    <property type="entry name" value="FI21293P1"/>
    <property type="match status" value="1"/>
</dbReference>
<dbReference type="eggNOG" id="KOG4282">
    <property type="taxonomic scope" value="Eukaryota"/>
</dbReference>
<dbReference type="AlphaFoldDB" id="W1PZZ1"/>
<dbReference type="STRING" id="13333.W1PZZ1"/>
<proteinExistence type="predicted"/>
<dbReference type="Gene3D" id="1.10.10.60">
    <property type="entry name" value="Homeodomain-like"/>
    <property type="match status" value="1"/>
</dbReference>
<name>W1PZZ1_AMBTC</name>
<feature type="compositionally biased region" description="Gly residues" evidence="1">
    <location>
        <begin position="120"/>
        <end position="149"/>
    </location>
</feature>
<gene>
    <name evidence="2" type="ORF">AMTR_s00040p00205710</name>
</gene>
<reference evidence="3" key="1">
    <citation type="journal article" date="2013" name="Science">
        <title>The Amborella genome and the evolution of flowering plants.</title>
        <authorList>
            <consortium name="Amborella Genome Project"/>
        </authorList>
    </citation>
    <scope>NUCLEOTIDE SEQUENCE [LARGE SCALE GENOMIC DNA]</scope>
</reference>
<organism evidence="2 3">
    <name type="scientific">Amborella trichopoda</name>
    <dbReference type="NCBI Taxonomy" id="13333"/>
    <lineage>
        <taxon>Eukaryota</taxon>
        <taxon>Viridiplantae</taxon>
        <taxon>Streptophyta</taxon>
        <taxon>Embryophyta</taxon>
        <taxon>Tracheophyta</taxon>
        <taxon>Spermatophyta</taxon>
        <taxon>Magnoliopsida</taxon>
        <taxon>Amborellales</taxon>
        <taxon>Amborellaceae</taxon>
        <taxon>Amborella</taxon>
    </lineage>
</organism>
<dbReference type="Gramene" id="ERN13170">
    <property type="protein sequence ID" value="ERN13170"/>
    <property type="gene ID" value="AMTR_s00040p00205710"/>
</dbReference>
<dbReference type="PANTHER" id="PTHR21654:SF107">
    <property type="entry name" value="TRIHELIX TRANSCRIPTION FACTOR PTL-LIKE"/>
    <property type="match status" value="1"/>
</dbReference>
<feature type="compositionally biased region" description="Low complexity" evidence="1">
    <location>
        <begin position="88"/>
        <end position="115"/>
    </location>
</feature>
<dbReference type="Proteomes" id="UP000017836">
    <property type="component" value="Unassembled WGS sequence"/>
</dbReference>